<comment type="catalytic activity">
    <reaction evidence="1">
        <text>a (3R)-hydroxyacyl-[ACP] = a (2E)-enoyl-[ACP] + H2O</text>
        <dbReference type="Rhea" id="RHEA:13097"/>
        <dbReference type="Rhea" id="RHEA-COMP:9925"/>
        <dbReference type="Rhea" id="RHEA-COMP:9945"/>
        <dbReference type="ChEBI" id="CHEBI:15377"/>
        <dbReference type="ChEBI" id="CHEBI:78784"/>
        <dbReference type="ChEBI" id="CHEBI:78827"/>
        <dbReference type="EC" id="4.2.1.59"/>
    </reaction>
</comment>
<keyword evidence="12" id="KW-0456">Lyase</keyword>
<dbReference type="RefSeq" id="WP_072796243.1">
    <property type="nucleotide sequence ID" value="NZ_FRAQ01000001.1"/>
</dbReference>
<dbReference type="EMBL" id="FRAQ01000001">
    <property type="protein sequence ID" value="SHK24657.1"/>
    <property type="molecule type" value="Genomic_DNA"/>
</dbReference>
<dbReference type="EC" id="4.2.1.59" evidence="13"/>
<dbReference type="AlphaFoldDB" id="A0A1M6QX57"/>
<evidence type="ECO:0000256" key="12">
    <source>
        <dbReference type="ARBA" id="ARBA00023239"/>
    </source>
</evidence>
<evidence type="ECO:0000256" key="4">
    <source>
        <dbReference type="ARBA" id="ARBA00006714"/>
    </source>
</evidence>
<keyword evidence="10" id="KW-0275">Fatty acid biosynthesis</keyword>
<keyword evidence="15" id="KW-1185">Reference proteome</keyword>
<accession>A0A1M6QX57</accession>
<dbReference type="PANTHER" id="PTHR30272">
    <property type="entry name" value="3-HYDROXYACYL-[ACYL-CARRIER-PROTEIN] DEHYDRATASE"/>
    <property type="match status" value="1"/>
</dbReference>
<dbReference type="InterPro" id="IPR013114">
    <property type="entry name" value="FabA_FabZ"/>
</dbReference>
<dbReference type="GO" id="GO:0019171">
    <property type="term" value="F:(3R)-hydroxyacyl-[acyl-carrier-protein] dehydratase activity"/>
    <property type="evidence" value="ECO:0007669"/>
    <property type="project" value="UniProtKB-UniRule"/>
</dbReference>
<evidence type="ECO:0000256" key="13">
    <source>
        <dbReference type="NCBIfam" id="TIGR01749"/>
    </source>
</evidence>
<comment type="similarity">
    <text evidence="4">Belongs to the thioester dehydratase family. FabA subfamily.</text>
</comment>
<keyword evidence="6" id="KW-0963">Cytoplasm</keyword>
<organism evidence="14 15">
    <name type="scientific">Marinobacter antarcticus</name>
    <dbReference type="NCBI Taxonomy" id="564117"/>
    <lineage>
        <taxon>Bacteria</taxon>
        <taxon>Pseudomonadati</taxon>
        <taxon>Pseudomonadota</taxon>
        <taxon>Gammaproteobacteria</taxon>
        <taxon>Pseudomonadales</taxon>
        <taxon>Marinobacteraceae</taxon>
        <taxon>Marinobacter</taxon>
    </lineage>
</organism>
<evidence type="ECO:0000256" key="10">
    <source>
        <dbReference type="ARBA" id="ARBA00023160"/>
    </source>
</evidence>
<evidence type="ECO:0000256" key="7">
    <source>
        <dbReference type="ARBA" id="ARBA00022516"/>
    </source>
</evidence>
<dbReference type="CDD" id="cd01287">
    <property type="entry name" value="FabA"/>
    <property type="match status" value="1"/>
</dbReference>
<dbReference type="OrthoDB" id="9786735at2"/>
<dbReference type="Gene3D" id="3.10.129.10">
    <property type="entry name" value="Hotdog Thioesterase"/>
    <property type="match status" value="1"/>
</dbReference>
<keyword evidence="7" id="KW-0444">Lipid biosynthesis</keyword>
<sequence>MNPDHFDKEDLIKCGHGKLFPGATRLPIDEMLMVDRVTHISTEGGLYGKGSLVAELDINPDLWFFKVHFVDDPVMPGCLGLDAMWQLVGFYLAWGGSEGKGRALGAGEVKFTGQVLPTNKTVRYHLDIKRVIKRKLTLAIADGRMEVDGKEIYTAKDLRVGVFSSTDDF</sequence>
<evidence type="ECO:0000256" key="3">
    <source>
        <dbReference type="ARBA" id="ARBA00005194"/>
    </source>
</evidence>
<keyword evidence="8" id="KW-0276">Fatty acid metabolism</keyword>
<evidence type="ECO:0000313" key="14">
    <source>
        <dbReference type="EMBL" id="SHK24657.1"/>
    </source>
</evidence>
<gene>
    <name evidence="14" type="ORF">SAMN05216369_1185</name>
</gene>
<evidence type="ECO:0000256" key="1">
    <source>
        <dbReference type="ARBA" id="ARBA00001055"/>
    </source>
</evidence>
<evidence type="ECO:0000256" key="11">
    <source>
        <dbReference type="ARBA" id="ARBA00023235"/>
    </source>
</evidence>
<name>A0A1M6QX57_9GAMM</name>
<evidence type="ECO:0000256" key="9">
    <source>
        <dbReference type="ARBA" id="ARBA00023098"/>
    </source>
</evidence>
<proteinExistence type="inferred from homology"/>
<evidence type="ECO:0000256" key="8">
    <source>
        <dbReference type="ARBA" id="ARBA00022832"/>
    </source>
</evidence>
<dbReference type="PANTHER" id="PTHR30272:SF8">
    <property type="entry name" value="3-HYDROXYDECANOYL-[ACYL-CARRIER-PROTEIN] DEHYDRATASE"/>
    <property type="match status" value="1"/>
</dbReference>
<dbReference type="GO" id="GO:0005737">
    <property type="term" value="C:cytoplasm"/>
    <property type="evidence" value="ECO:0007669"/>
    <property type="project" value="UniProtKB-SubCell"/>
</dbReference>
<evidence type="ECO:0000256" key="2">
    <source>
        <dbReference type="ARBA" id="ARBA00004496"/>
    </source>
</evidence>
<evidence type="ECO:0000313" key="15">
    <source>
        <dbReference type="Proteomes" id="UP000184497"/>
    </source>
</evidence>
<dbReference type="STRING" id="564117.SAMN05216369_1185"/>
<evidence type="ECO:0000256" key="6">
    <source>
        <dbReference type="ARBA" id="ARBA00022490"/>
    </source>
</evidence>
<keyword evidence="11" id="KW-0413">Isomerase</keyword>
<reference evidence="15" key="1">
    <citation type="submission" date="2016-11" db="EMBL/GenBank/DDBJ databases">
        <authorList>
            <person name="Varghese N."/>
            <person name="Submissions S."/>
        </authorList>
    </citation>
    <scope>NUCLEOTIDE SEQUENCE [LARGE SCALE GENOMIC DNA]</scope>
    <source>
        <strain evidence="15">CGMCC 1.10835</strain>
    </source>
</reference>
<comment type="pathway">
    <text evidence="3">Lipid metabolism; fatty acid biosynthesis.</text>
</comment>
<dbReference type="UniPathway" id="UPA00094"/>
<comment type="subcellular location">
    <subcellularLocation>
        <location evidence="2">Cytoplasm</location>
    </subcellularLocation>
</comment>
<keyword evidence="9" id="KW-0443">Lipid metabolism</keyword>
<protein>
    <recommendedName>
        <fullName evidence="13">3-hydroxyacyl-[acyl-carrier-protein] dehydratase FabA</fullName>
        <ecNumber evidence="13">4.2.1.59</ecNumber>
    </recommendedName>
</protein>
<dbReference type="GO" id="GO:0006633">
    <property type="term" value="P:fatty acid biosynthetic process"/>
    <property type="evidence" value="ECO:0007669"/>
    <property type="project" value="UniProtKB-UniRule"/>
</dbReference>
<dbReference type="InterPro" id="IPR010083">
    <property type="entry name" value="FabA"/>
</dbReference>
<dbReference type="NCBIfam" id="TIGR01749">
    <property type="entry name" value="fabA"/>
    <property type="match status" value="1"/>
</dbReference>
<dbReference type="InterPro" id="IPR029069">
    <property type="entry name" value="HotDog_dom_sf"/>
</dbReference>
<dbReference type="Pfam" id="PF07977">
    <property type="entry name" value="FabA"/>
    <property type="match status" value="1"/>
</dbReference>
<dbReference type="SUPFAM" id="SSF54637">
    <property type="entry name" value="Thioesterase/thiol ester dehydrase-isomerase"/>
    <property type="match status" value="1"/>
</dbReference>
<dbReference type="NCBIfam" id="NF003509">
    <property type="entry name" value="PRK05174.1"/>
    <property type="match status" value="1"/>
</dbReference>
<dbReference type="GO" id="GO:0016853">
    <property type="term" value="F:isomerase activity"/>
    <property type="evidence" value="ECO:0007669"/>
    <property type="project" value="UniProtKB-KW"/>
</dbReference>
<comment type="subunit">
    <text evidence="5">Homodimer.</text>
</comment>
<evidence type="ECO:0000256" key="5">
    <source>
        <dbReference type="ARBA" id="ARBA00011738"/>
    </source>
</evidence>
<dbReference type="Proteomes" id="UP000184497">
    <property type="component" value="Unassembled WGS sequence"/>
</dbReference>